<comment type="caution">
    <text evidence="9">The sequence shown here is derived from an EMBL/GenBank/DDBJ whole genome shotgun (WGS) entry which is preliminary data.</text>
</comment>
<evidence type="ECO:0000256" key="7">
    <source>
        <dbReference type="SAM" id="MobiDB-lite"/>
    </source>
</evidence>
<evidence type="ECO:0000256" key="1">
    <source>
        <dbReference type="ARBA" id="ARBA00004141"/>
    </source>
</evidence>
<organism evidence="9 10">
    <name type="scientific">Neodothiora populina</name>
    <dbReference type="NCBI Taxonomy" id="2781224"/>
    <lineage>
        <taxon>Eukaryota</taxon>
        <taxon>Fungi</taxon>
        <taxon>Dikarya</taxon>
        <taxon>Ascomycota</taxon>
        <taxon>Pezizomycotina</taxon>
        <taxon>Dothideomycetes</taxon>
        <taxon>Dothideomycetidae</taxon>
        <taxon>Dothideales</taxon>
        <taxon>Dothioraceae</taxon>
        <taxon>Neodothiora</taxon>
    </lineage>
</organism>
<proteinExistence type="inferred from homology"/>
<keyword evidence="10" id="KW-1185">Reference proteome</keyword>
<feature type="transmembrane region" description="Helical" evidence="8">
    <location>
        <begin position="359"/>
        <end position="379"/>
    </location>
</feature>
<feature type="compositionally biased region" description="Low complexity" evidence="7">
    <location>
        <begin position="149"/>
        <end position="160"/>
    </location>
</feature>
<feature type="compositionally biased region" description="Polar residues" evidence="7">
    <location>
        <begin position="1"/>
        <end position="10"/>
    </location>
</feature>
<feature type="transmembrane region" description="Helical" evidence="8">
    <location>
        <begin position="406"/>
        <end position="430"/>
    </location>
</feature>
<dbReference type="InterPro" id="IPR023271">
    <property type="entry name" value="Aquaporin-like"/>
</dbReference>
<evidence type="ECO:0000256" key="5">
    <source>
        <dbReference type="ARBA" id="ARBA00022989"/>
    </source>
</evidence>
<feature type="compositionally biased region" description="Basic and acidic residues" evidence="7">
    <location>
        <begin position="110"/>
        <end position="122"/>
    </location>
</feature>
<evidence type="ECO:0000256" key="3">
    <source>
        <dbReference type="ARBA" id="ARBA00022448"/>
    </source>
</evidence>
<name>A0ABR3PKD5_9PEZI</name>
<evidence type="ECO:0000313" key="10">
    <source>
        <dbReference type="Proteomes" id="UP001562354"/>
    </source>
</evidence>
<gene>
    <name evidence="9" type="ORF">AAFC00_005280</name>
</gene>
<dbReference type="InterPro" id="IPR050363">
    <property type="entry name" value="MIP/Aquaporin"/>
</dbReference>
<evidence type="ECO:0000256" key="4">
    <source>
        <dbReference type="ARBA" id="ARBA00022692"/>
    </source>
</evidence>
<dbReference type="PANTHER" id="PTHR43829">
    <property type="entry name" value="AQUAPORIN OR AQUAGLYCEROPORIN RELATED"/>
    <property type="match status" value="1"/>
</dbReference>
<dbReference type="Pfam" id="PF00230">
    <property type="entry name" value="MIP"/>
    <property type="match status" value="1"/>
</dbReference>
<evidence type="ECO:0000256" key="8">
    <source>
        <dbReference type="SAM" id="Phobius"/>
    </source>
</evidence>
<dbReference type="Gene3D" id="1.20.1080.10">
    <property type="entry name" value="Glycerol uptake facilitator protein"/>
    <property type="match status" value="1"/>
</dbReference>
<feature type="compositionally biased region" description="Polar residues" evidence="7">
    <location>
        <begin position="42"/>
        <end position="51"/>
    </location>
</feature>
<dbReference type="PROSITE" id="PS00221">
    <property type="entry name" value="MIP"/>
    <property type="match status" value="1"/>
</dbReference>
<evidence type="ECO:0000313" key="9">
    <source>
        <dbReference type="EMBL" id="KAL1306596.1"/>
    </source>
</evidence>
<dbReference type="RefSeq" id="XP_069202868.1">
    <property type="nucleotide sequence ID" value="XM_069345039.1"/>
</dbReference>
<sequence length="557" mass="62259">MRHESSSGNTIVPEEDAEPHTRSEENPQDFKDEEKAEKRPGSPSQQPNSQKAHVDPGYYTLNPWYGQPNDRGPTFSTAWPLPRTVRRGMLNDLDIDSLREKDDEQQDPQQESRRSGKEHEHAGMPQLDKSQLDYIVFQLAQQLAKNQQPSSSSGDSMPPDIRNEQQRPTPHVNHDDESERDHEDGVPPDIRREDMRPTTGVPPKEHTDKKTHHLTPQSRHQDTSDEKNQEQGIMDQIRNQAVKKESTPQQKHETPASRARDEQSTELRNRWARLRARAPEPLAEFVATAITVYIGLAASLSKTTSNGQYGSFETQSLAWGFGTMFGIYVAGGVSGAHLNPAISITLSLFRGFPWRRCGIYIVAQLLGGLVAAAISFAVYHDAIYNFDPTLSPEKSGIALFTLPQPFISVSTAFFNEFVAGVILMTVLLALGDDTNAPPGAGMNAFILGLLVTTLIWCSAYQTGLALNPARDFGPRLVALWMGYPRSIFTGYNWWWLWGGFIAPLVGCITGCTVYDTMVFSGGESPLNYRWPSRKEFVRQLRGKGRRTHDHVNAHAKV</sequence>
<evidence type="ECO:0000256" key="2">
    <source>
        <dbReference type="ARBA" id="ARBA00006175"/>
    </source>
</evidence>
<feature type="region of interest" description="Disordered" evidence="7">
    <location>
        <begin position="1"/>
        <end position="265"/>
    </location>
</feature>
<feature type="transmembrane region" description="Helical" evidence="8">
    <location>
        <begin position="317"/>
        <end position="338"/>
    </location>
</feature>
<comment type="subcellular location">
    <subcellularLocation>
        <location evidence="1">Membrane</location>
        <topology evidence="1">Multi-pass membrane protein</topology>
    </subcellularLocation>
</comment>
<dbReference type="GeneID" id="95978979"/>
<evidence type="ECO:0000256" key="6">
    <source>
        <dbReference type="ARBA" id="ARBA00023136"/>
    </source>
</evidence>
<protein>
    <recommendedName>
        <fullName evidence="11">Aquaporin-like protein</fullName>
    </recommendedName>
</protein>
<keyword evidence="4 8" id="KW-0812">Transmembrane</keyword>
<dbReference type="PRINTS" id="PR00783">
    <property type="entry name" value="MINTRINSICP"/>
</dbReference>
<feature type="compositionally biased region" description="Basic and acidic residues" evidence="7">
    <location>
        <begin position="18"/>
        <end position="40"/>
    </location>
</feature>
<dbReference type="CDD" id="cd00333">
    <property type="entry name" value="MIP"/>
    <property type="match status" value="1"/>
</dbReference>
<keyword evidence="3" id="KW-0813">Transport</keyword>
<dbReference type="PANTHER" id="PTHR43829:SF24">
    <property type="entry name" value="MIP AQUAPORIN (EUROFUNG)"/>
    <property type="match status" value="1"/>
</dbReference>
<dbReference type="Proteomes" id="UP001562354">
    <property type="component" value="Unassembled WGS sequence"/>
</dbReference>
<feature type="compositionally biased region" description="Basic and acidic residues" evidence="7">
    <location>
        <begin position="242"/>
        <end position="265"/>
    </location>
</feature>
<dbReference type="InterPro" id="IPR022357">
    <property type="entry name" value="MIP_CS"/>
</dbReference>
<accession>A0ABR3PKD5</accession>
<keyword evidence="6 8" id="KW-0472">Membrane</keyword>
<reference evidence="9 10" key="1">
    <citation type="submission" date="2024-07" db="EMBL/GenBank/DDBJ databases">
        <title>Draft sequence of the Neodothiora populina.</title>
        <authorList>
            <person name="Drown D.D."/>
            <person name="Schuette U.S."/>
            <person name="Buechlein A.B."/>
            <person name="Rusch D.R."/>
            <person name="Winton L.W."/>
            <person name="Adams G.A."/>
        </authorList>
    </citation>
    <scope>NUCLEOTIDE SEQUENCE [LARGE SCALE GENOMIC DNA]</scope>
    <source>
        <strain evidence="9 10">CPC 39397</strain>
    </source>
</reference>
<dbReference type="NCBIfam" id="TIGR00861">
    <property type="entry name" value="MIP"/>
    <property type="match status" value="1"/>
</dbReference>
<keyword evidence="5 8" id="KW-1133">Transmembrane helix</keyword>
<feature type="transmembrane region" description="Helical" evidence="8">
    <location>
        <begin position="494"/>
        <end position="514"/>
    </location>
</feature>
<dbReference type="EMBL" id="JBFMKM010000004">
    <property type="protein sequence ID" value="KAL1306596.1"/>
    <property type="molecule type" value="Genomic_DNA"/>
</dbReference>
<feature type="transmembrane region" description="Helical" evidence="8">
    <location>
        <begin position="282"/>
        <end position="301"/>
    </location>
</feature>
<comment type="similarity">
    <text evidence="2">Belongs to the MIP/aquaporin (TC 1.A.8) family.</text>
</comment>
<feature type="transmembrane region" description="Helical" evidence="8">
    <location>
        <begin position="442"/>
        <end position="461"/>
    </location>
</feature>
<dbReference type="InterPro" id="IPR000425">
    <property type="entry name" value="MIP"/>
</dbReference>
<evidence type="ECO:0008006" key="11">
    <source>
        <dbReference type="Google" id="ProtNLM"/>
    </source>
</evidence>
<feature type="compositionally biased region" description="Polar residues" evidence="7">
    <location>
        <begin position="139"/>
        <end position="148"/>
    </location>
</feature>
<dbReference type="SUPFAM" id="SSF81338">
    <property type="entry name" value="Aquaporin-like"/>
    <property type="match status" value="1"/>
</dbReference>
<feature type="compositionally biased region" description="Basic and acidic residues" evidence="7">
    <location>
        <begin position="219"/>
        <end position="229"/>
    </location>
</feature>
<feature type="compositionally biased region" description="Basic and acidic residues" evidence="7">
    <location>
        <begin position="172"/>
        <end position="196"/>
    </location>
</feature>